<proteinExistence type="predicted"/>
<accession>A0A6J4UWK3</accession>
<name>A0A6J4UWK3_9BACT</name>
<gene>
    <name evidence="1" type="ORF">AVDCRST_MAG49-2627</name>
</gene>
<protein>
    <submittedName>
        <fullName evidence="1">Uncharacterized protein</fullName>
    </submittedName>
</protein>
<reference evidence="1" key="1">
    <citation type="submission" date="2020-02" db="EMBL/GenBank/DDBJ databases">
        <authorList>
            <person name="Meier V. D."/>
        </authorList>
    </citation>
    <scope>NUCLEOTIDE SEQUENCE</scope>
    <source>
        <strain evidence="1">AVDCRST_MAG49</strain>
    </source>
</reference>
<dbReference type="EMBL" id="CADCWG010000179">
    <property type="protein sequence ID" value="CAA9562611.1"/>
    <property type="molecule type" value="Genomic_DNA"/>
</dbReference>
<evidence type="ECO:0000313" key="1">
    <source>
        <dbReference type="EMBL" id="CAA9562611.1"/>
    </source>
</evidence>
<sequence length="43" mass="4641">MRPYRVVPWCCRPYAGAAHGPADTVRPAALPGVVVDLAELFCD</sequence>
<organism evidence="1">
    <name type="scientific">uncultured Thermomicrobiales bacterium</name>
    <dbReference type="NCBI Taxonomy" id="1645740"/>
    <lineage>
        <taxon>Bacteria</taxon>
        <taxon>Pseudomonadati</taxon>
        <taxon>Thermomicrobiota</taxon>
        <taxon>Thermomicrobia</taxon>
        <taxon>Thermomicrobiales</taxon>
        <taxon>environmental samples</taxon>
    </lineage>
</organism>
<dbReference type="AlphaFoldDB" id="A0A6J4UWK3"/>